<reference evidence="8" key="1">
    <citation type="submission" date="2018-06" db="EMBL/GenBank/DDBJ databases">
        <authorList>
            <person name="Zhirakovskaya E."/>
        </authorList>
    </citation>
    <scope>NUCLEOTIDE SEQUENCE</scope>
</reference>
<dbReference type="InterPro" id="IPR003447">
    <property type="entry name" value="FEMABX"/>
</dbReference>
<keyword evidence="3" id="KW-0133">Cell shape</keyword>
<comment type="similarity">
    <text evidence="1">Belongs to the FemABX family.</text>
</comment>
<evidence type="ECO:0000256" key="1">
    <source>
        <dbReference type="ARBA" id="ARBA00009943"/>
    </source>
</evidence>
<dbReference type="Gene3D" id="3.40.630.30">
    <property type="match status" value="1"/>
</dbReference>
<dbReference type="PANTHER" id="PTHR36174:SF1">
    <property type="entry name" value="LIPID II:GLYCINE GLYCYLTRANSFERASE"/>
    <property type="match status" value="1"/>
</dbReference>
<dbReference type="GO" id="GO:0009252">
    <property type="term" value="P:peptidoglycan biosynthetic process"/>
    <property type="evidence" value="ECO:0007669"/>
    <property type="project" value="UniProtKB-KW"/>
</dbReference>
<dbReference type="PROSITE" id="PS51191">
    <property type="entry name" value="FEMABX"/>
    <property type="match status" value="1"/>
</dbReference>
<dbReference type="InterPro" id="IPR038740">
    <property type="entry name" value="BioF2-like_GNAT_dom"/>
</dbReference>
<dbReference type="GO" id="GO:0071555">
    <property type="term" value="P:cell wall organization"/>
    <property type="evidence" value="ECO:0007669"/>
    <property type="project" value="UniProtKB-KW"/>
</dbReference>
<feature type="domain" description="BioF2-like acetyltransferase" evidence="7">
    <location>
        <begin position="235"/>
        <end position="293"/>
    </location>
</feature>
<evidence type="ECO:0000313" key="8">
    <source>
        <dbReference type="EMBL" id="VAV98831.1"/>
    </source>
</evidence>
<gene>
    <name evidence="8" type="ORF">MNBD_ALPHA01-151</name>
</gene>
<evidence type="ECO:0000256" key="4">
    <source>
        <dbReference type="ARBA" id="ARBA00022984"/>
    </source>
</evidence>
<dbReference type="InterPro" id="IPR016181">
    <property type="entry name" value="Acyl_CoA_acyltransferase"/>
</dbReference>
<evidence type="ECO:0000259" key="7">
    <source>
        <dbReference type="Pfam" id="PF13480"/>
    </source>
</evidence>
<sequence length="318" mass="36303">MSEIIIDWNNISRKEWEHHLTEAGRSSFQQTWAYGEICHRSGREVNRFVASENGEILAIGQIVTRRFLGFLKISLLLMGPVWLKEISEDEKKNILMEIRRKYPLRYFNLFAFSPDENVGQAIYENMGFRRIITGNSTIIVDLTLSEQQLWQNLYGKTRTDIRKAEKSDFDVITGDHNHHFTGWLLKKEGKQQKEKKYQGLPAGLSRNYGQLYGPEQGVYTAFAVSETSPDMPPRDTPIAGLLFLRHGCHATYHIGWNGKEGRKCRALNLLLWKMILNLKAAGIESIDLGGVNTDEGADIARYKLGYGGRVITLDGTFM</sequence>
<protein>
    <recommendedName>
        <fullName evidence="7">BioF2-like acetyltransferase domain-containing protein</fullName>
    </recommendedName>
</protein>
<evidence type="ECO:0000256" key="2">
    <source>
        <dbReference type="ARBA" id="ARBA00022679"/>
    </source>
</evidence>
<keyword evidence="5" id="KW-0012">Acyltransferase</keyword>
<proteinExistence type="inferred from homology"/>
<dbReference type="GO" id="GO:0008360">
    <property type="term" value="P:regulation of cell shape"/>
    <property type="evidence" value="ECO:0007669"/>
    <property type="project" value="UniProtKB-KW"/>
</dbReference>
<accession>A0A3B0S7E7</accession>
<dbReference type="PANTHER" id="PTHR36174">
    <property type="entry name" value="LIPID II:GLYCINE GLYCYLTRANSFERASE"/>
    <property type="match status" value="1"/>
</dbReference>
<dbReference type="GO" id="GO:0016755">
    <property type="term" value="F:aminoacyltransferase activity"/>
    <property type="evidence" value="ECO:0007669"/>
    <property type="project" value="InterPro"/>
</dbReference>
<dbReference type="AlphaFoldDB" id="A0A3B0S7E7"/>
<dbReference type="SUPFAM" id="SSF55729">
    <property type="entry name" value="Acyl-CoA N-acyltransferases (Nat)"/>
    <property type="match status" value="2"/>
</dbReference>
<keyword evidence="4" id="KW-0573">Peptidoglycan synthesis</keyword>
<keyword evidence="6" id="KW-0961">Cell wall biogenesis/degradation</keyword>
<dbReference type="Pfam" id="PF13480">
    <property type="entry name" value="Acetyltransf_6"/>
    <property type="match status" value="1"/>
</dbReference>
<keyword evidence="2" id="KW-0808">Transferase</keyword>
<evidence type="ECO:0000256" key="5">
    <source>
        <dbReference type="ARBA" id="ARBA00023315"/>
    </source>
</evidence>
<dbReference type="EMBL" id="UOEJ01000107">
    <property type="protein sequence ID" value="VAV98831.1"/>
    <property type="molecule type" value="Genomic_DNA"/>
</dbReference>
<evidence type="ECO:0000256" key="3">
    <source>
        <dbReference type="ARBA" id="ARBA00022960"/>
    </source>
</evidence>
<evidence type="ECO:0000256" key="6">
    <source>
        <dbReference type="ARBA" id="ARBA00023316"/>
    </source>
</evidence>
<name>A0A3B0S7E7_9ZZZZ</name>
<organism evidence="8">
    <name type="scientific">hydrothermal vent metagenome</name>
    <dbReference type="NCBI Taxonomy" id="652676"/>
    <lineage>
        <taxon>unclassified sequences</taxon>
        <taxon>metagenomes</taxon>
        <taxon>ecological metagenomes</taxon>
    </lineage>
</organism>
<dbReference type="InterPro" id="IPR050644">
    <property type="entry name" value="PG_Glycine_Bridge_Synth"/>
</dbReference>